<keyword evidence="3" id="KW-0489">Methyltransferase</keyword>
<dbReference type="InterPro" id="IPR029063">
    <property type="entry name" value="SAM-dependent_MTases_sf"/>
</dbReference>
<protein>
    <submittedName>
        <fullName evidence="3">Class I SAM-dependent methyltransferase</fullName>
    </submittedName>
</protein>
<dbReference type="Pfam" id="PF13649">
    <property type="entry name" value="Methyltransf_25"/>
    <property type="match status" value="1"/>
</dbReference>
<accession>A0ABT0UAT9</accession>
<keyword evidence="1" id="KW-0808">Transferase</keyword>
<evidence type="ECO:0000259" key="2">
    <source>
        <dbReference type="Pfam" id="PF13649"/>
    </source>
</evidence>
<dbReference type="GO" id="GO:0008168">
    <property type="term" value="F:methyltransferase activity"/>
    <property type="evidence" value="ECO:0007669"/>
    <property type="project" value="UniProtKB-KW"/>
</dbReference>
<dbReference type="Gene3D" id="3.40.50.150">
    <property type="entry name" value="Vaccinia Virus protein VP39"/>
    <property type="match status" value="1"/>
</dbReference>
<dbReference type="PANTHER" id="PTHR43861">
    <property type="entry name" value="TRANS-ACONITATE 2-METHYLTRANSFERASE-RELATED"/>
    <property type="match status" value="1"/>
</dbReference>
<name>A0ABT0UAT9_9BACT</name>
<keyword evidence="4" id="KW-1185">Reference proteome</keyword>
<dbReference type="GO" id="GO:0032259">
    <property type="term" value="P:methylation"/>
    <property type="evidence" value="ECO:0007669"/>
    <property type="project" value="UniProtKB-KW"/>
</dbReference>
<evidence type="ECO:0000313" key="3">
    <source>
        <dbReference type="EMBL" id="MCM2374128.1"/>
    </source>
</evidence>
<evidence type="ECO:0000313" key="4">
    <source>
        <dbReference type="Proteomes" id="UP001202961"/>
    </source>
</evidence>
<dbReference type="CDD" id="cd02440">
    <property type="entry name" value="AdoMet_MTases"/>
    <property type="match status" value="1"/>
</dbReference>
<dbReference type="Proteomes" id="UP001202961">
    <property type="component" value="Unassembled WGS sequence"/>
</dbReference>
<gene>
    <name evidence="3" type="ORF">NB063_26230</name>
</gene>
<comment type="caution">
    <text evidence="3">The sequence shown here is derived from an EMBL/GenBank/DDBJ whole genome shotgun (WGS) entry which is preliminary data.</text>
</comment>
<reference evidence="3 4" key="1">
    <citation type="journal article" date="2022" name="Syst. Appl. Microbiol.">
        <title>Rhodopirellula aestuarii sp. nov., a novel member of the genus Rhodopirellula isolated from brackish sediments collected in the Tagus River estuary, Portugal.</title>
        <authorList>
            <person name="Vitorino I.R."/>
            <person name="Klimek D."/>
            <person name="Calusinska M."/>
            <person name="Lobo-da-Cunha A."/>
            <person name="Vasconcelos V."/>
            <person name="Lage O.M."/>
        </authorList>
    </citation>
    <scope>NUCLEOTIDE SEQUENCE [LARGE SCALE GENOMIC DNA]</scope>
    <source>
        <strain evidence="3 4">ICT_H3.1</strain>
    </source>
</reference>
<feature type="domain" description="Methyltransferase" evidence="2">
    <location>
        <begin position="46"/>
        <end position="138"/>
    </location>
</feature>
<sequence length="239" mass="27629">MTVYQWKNYNQYKSEANQVRDYYDSVHRCHELALQELSAEPCEAALDIACGHGESTKILETYAHSIVGVDSSDDLIDIAIAQNEHPRTQYYCSTFEDFEAAEGSFDLVSAAWYWNHVHTEEGLISAAKKIKSLLRPGGFVSFVVPGDAFTSRRIQDIAREDFQWNQAWTHEQPEATEGVFAYDDTWIRTKIWQPFFLLRTFSPWFDLSTWDVKATLVREGRLPNLRSEPPFEILYGKVR</sequence>
<dbReference type="EMBL" id="JAMQBK010000079">
    <property type="protein sequence ID" value="MCM2374128.1"/>
    <property type="molecule type" value="Genomic_DNA"/>
</dbReference>
<dbReference type="InterPro" id="IPR041698">
    <property type="entry name" value="Methyltransf_25"/>
</dbReference>
<organism evidence="3 4">
    <name type="scientific">Aporhodopirellula aestuarii</name>
    <dbReference type="NCBI Taxonomy" id="2950107"/>
    <lineage>
        <taxon>Bacteria</taxon>
        <taxon>Pseudomonadati</taxon>
        <taxon>Planctomycetota</taxon>
        <taxon>Planctomycetia</taxon>
        <taxon>Pirellulales</taxon>
        <taxon>Pirellulaceae</taxon>
        <taxon>Aporhodopirellula</taxon>
    </lineage>
</organism>
<proteinExistence type="predicted"/>
<dbReference type="SUPFAM" id="SSF53335">
    <property type="entry name" value="S-adenosyl-L-methionine-dependent methyltransferases"/>
    <property type="match status" value="1"/>
</dbReference>
<evidence type="ECO:0000256" key="1">
    <source>
        <dbReference type="ARBA" id="ARBA00022679"/>
    </source>
</evidence>
<dbReference type="RefSeq" id="WP_250932013.1">
    <property type="nucleotide sequence ID" value="NZ_JAMQBK010000079.1"/>
</dbReference>